<evidence type="ECO:0000313" key="2">
    <source>
        <dbReference type="EMBL" id="GBO23265.1"/>
    </source>
</evidence>
<name>A0A4Y2VDA6_ARAVE</name>
<evidence type="ECO:0000256" key="1">
    <source>
        <dbReference type="SAM" id="MobiDB-lite"/>
    </source>
</evidence>
<gene>
    <name evidence="2" type="ORF">AVEN_250093_1</name>
</gene>
<evidence type="ECO:0000313" key="3">
    <source>
        <dbReference type="Proteomes" id="UP000499080"/>
    </source>
</evidence>
<comment type="caution">
    <text evidence="2">The sequence shown here is derived from an EMBL/GenBank/DDBJ whole genome shotgun (WGS) entry which is preliminary data.</text>
</comment>
<protein>
    <submittedName>
        <fullName evidence="2">Uncharacterized protein</fullName>
    </submittedName>
</protein>
<dbReference type="Proteomes" id="UP000499080">
    <property type="component" value="Unassembled WGS sequence"/>
</dbReference>
<keyword evidence="3" id="KW-1185">Reference proteome</keyword>
<feature type="compositionally biased region" description="Basic and acidic residues" evidence="1">
    <location>
        <begin position="76"/>
        <end position="87"/>
    </location>
</feature>
<sequence length="114" mass="13117">MDPLPVYGPIYTEFGFRSPYLWNRWGDRLENCTAVIGPSRSFEPCRPLRIRNKSNFRDRVSNPIWKGFPSTLRLDSNRRDESIDTSHDPSVSKMDSLPVSTGPYIQNSALKARI</sequence>
<reference evidence="2 3" key="1">
    <citation type="journal article" date="2019" name="Sci. Rep.">
        <title>Orb-weaving spider Araneus ventricosus genome elucidates the spidroin gene catalogue.</title>
        <authorList>
            <person name="Kono N."/>
            <person name="Nakamura H."/>
            <person name="Ohtoshi R."/>
            <person name="Moran D.A.P."/>
            <person name="Shinohara A."/>
            <person name="Yoshida Y."/>
            <person name="Fujiwara M."/>
            <person name="Mori M."/>
            <person name="Tomita M."/>
            <person name="Arakawa K."/>
        </authorList>
    </citation>
    <scope>NUCLEOTIDE SEQUENCE [LARGE SCALE GENOMIC DNA]</scope>
</reference>
<accession>A0A4Y2VDA6</accession>
<feature type="region of interest" description="Disordered" evidence="1">
    <location>
        <begin position="76"/>
        <end position="114"/>
    </location>
</feature>
<dbReference type="EMBL" id="BGPR01046298">
    <property type="protein sequence ID" value="GBO23265.1"/>
    <property type="molecule type" value="Genomic_DNA"/>
</dbReference>
<organism evidence="2 3">
    <name type="scientific">Araneus ventricosus</name>
    <name type="common">Orbweaver spider</name>
    <name type="synonym">Epeira ventricosa</name>
    <dbReference type="NCBI Taxonomy" id="182803"/>
    <lineage>
        <taxon>Eukaryota</taxon>
        <taxon>Metazoa</taxon>
        <taxon>Ecdysozoa</taxon>
        <taxon>Arthropoda</taxon>
        <taxon>Chelicerata</taxon>
        <taxon>Arachnida</taxon>
        <taxon>Araneae</taxon>
        <taxon>Araneomorphae</taxon>
        <taxon>Entelegynae</taxon>
        <taxon>Araneoidea</taxon>
        <taxon>Araneidae</taxon>
        <taxon>Araneus</taxon>
    </lineage>
</organism>
<feature type="compositionally biased region" description="Polar residues" evidence="1">
    <location>
        <begin position="103"/>
        <end position="114"/>
    </location>
</feature>
<dbReference type="AlphaFoldDB" id="A0A4Y2VDA6"/>
<proteinExistence type="predicted"/>